<feature type="region of interest" description="Disordered" evidence="3">
    <location>
        <begin position="1"/>
        <end position="114"/>
    </location>
</feature>
<dbReference type="OrthoDB" id="1897642at2759"/>
<dbReference type="SUPFAM" id="SSF50978">
    <property type="entry name" value="WD40 repeat-like"/>
    <property type="match status" value="1"/>
</dbReference>
<feature type="coiled-coil region" evidence="2">
    <location>
        <begin position="139"/>
        <end position="166"/>
    </location>
</feature>
<accession>A0A9P6UXD9</accession>
<sequence>MDYDDDDNDDDSDRWSLSDSHSITTDSDWGNYRTRSESRSRSRSHSRRSTKRLKRRRRERYDSSDISDGGPGTSVESDGAASDSDIPLALRSDRRPLPRASGSSNPLARLDGPMTKMTAEIDSYLDKTMLRLEKTKQGMKKMEKVFKRFQTEMRELEKEMAIYRSQLTTSIHPPPQDTYSAGQSIVQHPRSRTNSTQSEVAAISESIRKEPIPPPPSLRPVPSTLRLKTEGLGYSVPSHGQGGLNSGVVMLKMSATPSRAVQLAFSGPRSAGYRRVMDKSSYQLPIASQPTMSVLALGKRSRHAGIFGRRRPGFMHLNPFSYQTPFEGIAASSSLDGTIQFWDINKQQLLLSVALKDNRAIPFAEALTWVREDAIAVVSHLKDGVDWPDPGAILTEDPGPLSPPESQTMVLTIYFGQDGKLKHRLLTFLDKPHIHWDFEAPDANGMNELRPAGLHQLHRLHSNSVNSLSYCHQSKILYSGGRDKRYIAFDMMHEKVVRQLMLGPIAHIVENPVDPRINLVTLMGTKDQYILMDERTPDSPVLTVGYPSDKTVSRLSAPTWHSEGGLVCAGAVNKGLINLWDVRWSGIGSDFSRRPGAGVVTGDVQFDNVVVGATKHPVFHSTLPAGYRRFGGKTMGGPSQILDVGGEIVMQACFHPNKNVLMVLNRDCSLTFMDYKIRSDLIQ</sequence>
<name>A0A9P6UXD9_9FUNG</name>
<evidence type="ECO:0000256" key="1">
    <source>
        <dbReference type="PROSITE-ProRule" id="PRU00221"/>
    </source>
</evidence>
<dbReference type="Gene3D" id="2.130.10.10">
    <property type="entry name" value="YVTN repeat-like/Quinoprotein amine dehydrogenase"/>
    <property type="match status" value="1"/>
</dbReference>
<dbReference type="PROSITE" id="PS50082">
    <property type="entry name" value="WD_REPEATS_2"/>
    <property type="match status" value="1"/>
</dbReference>
<reference evidence="4" key="1">
    <citation type="journal article" date="2020" name="Fungal Divers.">
        <title>Resolving the Mortierellaceae phylogeny through synthesis of multi-gene phylogenetics and phylogenomics.</title>
        <authorList>
            <person name="Vandepol N."/>
            <person name="Liber J."/>
            <person name="Desiro A."/>
            <person name="Na H."/>
            <person name="Kennedy M."/>
            <person name="Barry K."/>
            <person name="Grigoriev I.V."/>
            <person name="Miller A.N."/>
            <person name="O'Donnell K."/>
            <person name="Stajich J.E."/>
            <person name="Bonito G."/>
        </authorList>
    </citation>
    <scope>NUCLEOTIDE SEQUENCE</scope>
    <source>
        <strain evidence="4">REB-010B</strain>
    </source>
</reference>
<dbReference type="PANTHER" id="PTHR47232">
    <property type="entry name" value="TRANSDUCIN FAMILY PROTEIN / WD-40 REPEAT FAMILY PROTEIN"/>
    <property type="match status" value="1"/>
</dbReference>
<dbReference type="PANTHER" id="PTHR47232:SF1">
    <property type="entry name" value="TRANSDUCIN FAMILY PROTEIN _ WD-40 REPEAT FAMILY PROTEIN"/>
    <property type="match status" value="1"/>
</dbReference>
<gene>
    <name evidence="4" type="ORF">BGZ99_002714</name>
</gene>
<keyword evidence="1" id="KW-0853">WD repeat</keyword>
<dbReference type="InterPro" id="IPR001680">
    <property type="entry name" value="WD40_rpt"/>
</dbReference>
<dbReference type="InterPro" id="IPR036322">
    <property type="entry name" value="WD40_repeat_dom_sf"/>
</dbReference>
<keyword evidence="2" id="KW-0175">Coiled coil</keyword>
<evidence type="ECO:0000256" key="3">
    <source>
        <dbReference type="SAM" id="MobiDB-lite"/>
    </source>
</evidence>
<feature type="compositionally biased region" description="Basic residues" evidence="3">
    <location>
        <begin position="41"/>
        <end position="58"/>
    </location>
</feature>
<feature type="repeat" description="WD" evidence="1">
    <location>
        <begin position="331"/>
        <end position="352"/>
    </location>
</feature>
<dbReference type="SMART" id="SM00320">
    <property type="entry name" value="WD40"/>
    <property type="match status" value="3"/>
</dbReference>
<dbReference type="Pfam" id="PF00400">
    <property type="entry name" value="WD40"/>
    <property type="match status" value="1"/>
</dbReference>
<keyword evidence="5" id="KW-1185">Reference proteome</keyword>
<organism evidence="4 5">
    <name type="scientific">Dissophora globulifera</name>
    <dbReference type="NCBI Taxonomy" id="979702"/>
    <lineage>
        <taxon>Eukaryota</taxon>
        <taxon>Fungi</taxon>
        <taxon>Fungi incertae sedis</taxon>
        <taxon>Mucoromycota</taxon>
        <taxon>Mortierellomycotina</taxon>
        <taxon>Mortierellomycetes</taxon>
        <taxon>Mortierellales</taxon>
        <taxon>Mortierellaceae</taxon>
        <taxon>Dissophora</taxon>
    </lineage>
</organism>
<dbReference type="EMBL" id="JAAAIP010000185">
    <property type="protein sequence ID" value="KAG0323581.1"/>
    <property type="molecule type" value="Genomic_DNA"/>
</dbReference>
<dbReference type="Proteomes" id="UP000738325">
    <property type="component" value="Unassembled WGS sequence"/>
</dbReference>
<feature type="region of interest" description="Disordered" evidence="3">
    <location>
        <begin position="178"/>
        <end position="221"/>
    </location>
</feature>
<comment type="caution">
    <text evidence="4">The sequence shown here is derived from an EMBL/GenBank/DDBJ whole genome shotgun (WGS) entry which is preliminary data.</text>
</comment>
<protein>
    <submittedName>
        <fullName evidence="4">Uncharacterized protein</fullName>
    </submittedName>
</protein>
<dbReference type="AlphaFoldDB" id="A0A9P6UXD9"/>
<evidence type="ECO:0000313" key="5">
    <source>
        <dbReference type="Proteomes" id="UP000738325"/>
    </source>
</evidence>
<evidence type="ECO:0000313" key="4">
    <source>
        <dbReference type="EMBL" id="KAG0323581.1"/>
    </source>
</evidence>
<dbReference type="InterPro" id="IPR015943">
    <property type="entry name" value="WD40/YVTN_repeat-like_dom_sf"/>
</dbReference>
<feature type="compositionally biased region" description="Acidic residues" evidence="3">
    <location>
        <begin position="1"/>
        <end position="12"/>
    </location>
</feature>
<evidence type="ECO:0000256" key="2">
    <source>
        <dbReference type="SAM" id="Coils"/>
    </source>
</evidence>
<feature type="compositionally biased region" description="Polar residues" evidence="3">
    <location>
        <begin position="178"/>
        <end position="199"/>
    </location>
</feature>
<proteinExistence type="predicted"/>